<evidence type="ECO:0000313" key="2">
    <source>
        <dbReference type="Proteomes" id="UP000547510"/>
    </source>
</evidence>
<evidence type="ECO:0000313" key="1">
    <source>
        <dbReference type="EMBL" id="MBB5958991.1"/>
    </source>
</evidence>
<comment type="caution">
    <text evidence="1">The sequence shown here is derived from an EMBL/GenBank/DDBJ whole genome shotgun (WGS) entry which is preliminary data.</text>
</comment>
<dbReference type="Pfam" id="PF20199">
    <property type="entry name" value="RepSA"/>
    <property type="match status" value="1"/>
</dbReference>
<protein>
    <recommendedName>
        <fullName evidence="3">Replication initiation protein</fullName>
    </recommendedName>
</protein>
<dbReference type="EMBL" id="JACHJN010000009">
    <property type="protein sequence ID" value="MBB5958991.1"/>
    <property type="molecule type" value="Genomic_DNA"/>
</dbReference>
<dbReference type="AlphaFoldDB" id="A0A841CMY2"/>
<reference evidence="1 2" key="1">
    <citation type="submission" date="2020-08" db="EMBL/GenBank/DDBJ databases">
        <title>Genomic Encyclopedia of Type Strains, Phase III (KMG-III): the genomes of soil and plant-associated and newly described type strains.</title>
        <authorList>
            <person name="Whitman W."/>
        </authorList>
    </citation>
    <scope>NUCLEOTIDE SEQUENCE [LARGE SCALE GENOMIC DNA]</scope>
    <source>
        <strain evidence="1 2">CECT 8640</strain>
    </source>
</reference>
<gene>
    <name evidence="1" type="ORF">FHS29_005600</name>
</gene>
<accession>A0A841CMY2</accession>
<name>A0A841CMY2_9PSEU</name>
<dbReference type="Proteomes" id="UP000547510">
    <property type="component" value="Unassembled WGS sequence"/>
</dbReference>
<proteinExistence type="predicted"/>
<organism evidence="1 2">
    <name type="scientific">Saccharothrix tamanrassetensis</name>
    <dbReference type="NCBI Taxonomy" id="1051531"/>
    <lineage>
        <taxon>Bacteria</taxon>
        <taxon>Bacillati</taxon>
        <taxon>Actinomycetota</taxon>
        <taxon>Actinomycetes</taxon>
        <taxon>Pseudonocardiales</taxon>
        <taxon>Pseudonocardiaceae</taxon>
        <taxon>Saccharothrix</taxon>
    </lineage>
</organism>
<keyword evidence="2" id="KW-1185">Reference proteome</keyword>
<dbReference type="InterPro" id="IPR046828">
    <property type="entry name" value="RepSA"/>
</dbReference>
<sequence>MTSITGRAPLFRRSPPLPGRGSLLVFTLQDRIADRVRRADYRDWRDKVTAIGGCAQPIRLFGAWQLHNQDSSTVLAHLGGDVMVPCGNRRASVCPACSDRYAADAYHLMRAGLAGGSKGVPVTVAEKPRVFATLTAPSFGAVHNRPTTPAGKARHCTGCGQFHHPDDPRLGGPVDPDGYDYIGAVLWQAHAGKLWHRFTIALRRALARAAGLTVRDFRHHARISYAKVAEYQRRGLVHFHAVIRVDGPDGSTDPAPAWATVDLVDHAVRAAARSVLVRSHRPDGTVLDLAWGDQVDVRPIRASSAGELEDRAGAVSDARLAGYVAKYATKGTGARDTPDRPIRSQLDIDHLRVSTHHRRMIQTAWDLGDLGFYAELNLRKWAHMLGFRGHFLTKSKHYSTTFKRIREDRRAFRAAEVLERLGLEADSVIVVNDWAYSGSGYANDAERELAAALAERLRNQRQRKYTEEVAA</sequence>
<evidence type="ECO:0008006" key="3">
    <source>
        <dbReference type="Google" id="ProtNLM"/>
    </source>
</evidence>